<dbReference type="Proteomes" id="UP000030765">
    <property type="component" value="Unassembled WGS sequence"/>
</dbReference>
<sequence length="125" mass="13063">MVINTTPVVITSEVHRTASGTQATSAGGNTGGMTAFPGMPTAYPTMTAPYPAPQPYPVGQQYATQSGAAVSPRHVQFPPLPPTMQLPILGPPPTTNVPDIDPPSYDQAMTNDYASQAPYNSDFKG</sequence>
<keyword evidence="4" id="KW-1185">Reference proteome</keyword>
<name>A0A084VWZ2_ANOSI</name>
<organism evidence="2">
    <name type="scientific">Anopheles sinensis</name>
    <name type="common">Mosquito</name>
    <dbReference type="NCBI Taxonomy" id="74873"/>
    <lineage>
        <taxon>Eukaryota</taxon>
        <taxon>Metazoa</taxon>
        <taxon>Ecdysozoa</taxon>
        <taxon>Arthropoda</taxon>
        <taxon>Hexapoda</taxon>
        <taxon>Insecta</taxon>
        <taxon>Pterygota</taxon>
        <taxon>Neoptera</taxon>
        <taxon>Endopterygota</taxon>
        <taxon>Diptera</taxon>
        <taxon>Nematocera</taxon>
        <taxon>Culicoidea</taxon>
        <taxon>Culicidae</taxon>
        <taxon>Anophelinae</taxon>
        <taxon>Anopheles</taxon>
    </lineage>
</organism>
<dbReference type="EMBL" id="ATLV01017810">
    <property type="status" value="NOT_ANNOTATED_CDS"/>
    <property type="molecule type" value="Genomic_DNA"/>
</dbReference>
<dbReference type="OrthoDB" id="7744205at2759"/>
<evidence type="ECO:0000256" key="1">
    <source>
        <dbReference type="SAM" id="MobiDB-lite"/>
    </source>
</evidence>
<feature type="compositionally biased region" description="Pro residues" evidence="1">
    <location>
        <begin position="78"/>
        <end position="95"/>
    </location>
</feature>
<dbReference type="EnsemblMetazoa" id="ASIC010191-RA">
    <property type="protein sequence ID" value="ASIC010191-PA"/>
    <property type="gene ID" value="ASIC010191"/>
</dbReference>
<feature type="compositionally biased region" description="Polar residues" evidence="1">
    <location>
        <begin position="107"/>
        <end position="119"/>
    </location>
</feature>
<dbReference type="VEuPathDB" id="VectorBase:ASIC010191"/>
<reference evidence="3" key="2">
    <citation type="submission" date="2020-05" db="UniProtKB">
        <authorList>
            <consortium name="EnsemblMetazoa"/>
        </authorList>
    </citation>
    <scope>IDENTIFICATION</scope>
</reference>
<evidence type="ECO:0000313" key="3">
    <source>
        <dbReference type="EnsemblMetazoa" id="ASIC010191-PA"/>
    </source>
</evidence>
<dbReference type="EMBL" id="KE525192">
    <property type="protein sequence ID" value="KFB42486.1"/>
    <property type="molecule type" value="Genomic_DNA"/>
</dbReference>
<evidence type="ECO:0000313" key="2">
    <source>
        <dbReference type="EMBL" id="KFB42486.1"/>
    </source>
</evidence>
<proteinExistence type="predicted"/>
<reference evidence="2 4" key="1">
    <citation type="journal article" date="2014" name="BMC Genomics">
        <title>Genome sequence of Anopheles sinensis provides insight into genetics basis of mosquito competence for malaria parasites.</title>
        <authorList>
            <person name="Zhou D."/>
            <person name="Zhang D."/>
            <person name="Ding G."/>
            <person name="Shi L."/>
            <person name="Hou Q."/>
            <person name="Ye Y."/>
            <person name="Xu Y."/>
            <person name="Zhou H."/>
            <person name="Xiong C."/>
            <person name="Li S."/>
            <person name="Yu J."/>
            <person name="Hong S."/>
            <person name="Yu X."/>
            <person name="Zou P."/>
            <person name="Chen C."/>
            <person name="Chang X."/>
            <person name="Wang W."/>
            <person name="Lv Y."/>
            <person name="Sun Y."/>
            <person name="Ma L."/>
            <person name="Shen B."/>
            <person name="Zhu C."/>
        </authorList>
    </citation>
    <scope>NUCLEOTIDE SEQUENCE [LARGE SCALE GENOMIC DNA]</scope>
</reference>
<accession>A0A084VWZ2</accession>
<feature type="region of interest" description="Disordered" evidence="1">
    <location>
        <begin position="69"/>
        <end position="125"/>
    </location>
</feature>
<evidence type="ECO:0000313" key="4">
    <source>
        <dbReference type="Proteomes" id="UP000030765"/>
    </source>
</evidence>
<gene>
    <name evidence="2" type="ORF">ZHAS_00010191</name>
</gene>
<dbReference type="VEuPathDB" id="VectorBase:ASIS022659"/>
<protein>
    <submittedName>
        <fullName evidence="2 3">Uncharacterized protein</fullName>
    </submittedName>
</protein>
<dbReference type="AlphaFoldDB" id="A0A084VWZ2"/>
<dbReference type="STRING" id="74873.A0A084VWZ2"/>